<accession>A0A0D0CH97</accession>
<feature type="chain" id="PRO_5002225242" evidence="2">
    <location>
        <begin position="22"/>
        <end position="218"/>
    </location>
</feature>
<sequence>MAKLSIIALTVMALCATNTMALPRHYNLRDVDIHAGPSTPTIASVTATAGATPATPTHTGDVHHVPMNATHPHNGTFHGPHNGTHLHHNGTHIPHGPKNGTHPHHETKNGTHSGEKPRIGVTKLPPSSSQNPEKGSDVMQINGNTFSSGTKLNETSSNENANGTYHADNSTLEIKGAGSGEMKLGGNVLPGGSTVNETDNLENETANQSQSSSSLQVS</sequence>
<gene>
    <name evidence="3" type="ORF">GYMLUDRAFT_86784</name>
</gene>
<proteinExistence type="predicted"/>
<feature type="compositionally biased region" description="Low complexity" evidence="1">
    <location>
        <begin position="208"/>
        <end position="218"/>
    </location>
</feature>
<evidence type="ECO:0000256" key="1">
    <source>
        <dbReference type="SAM" id="MobiDB-lite"/>
    </source>
</evidence>
<dbReference type="Proteomes" id="UP000053593">
    <property type="component" value="Unassembled WGS sequence"/>
</dbReference>
<dbReference type="EMBL" id="KN834790">
    <property type="protein sequence ID" value="KIK57602.1"/>
    <property type="molecule type" value="Genomic_DNA"/>
</dbReference>
<dbReference type="AlphaFoldDB" id="A0A0D0CH97"/>
<evidence type="ECO:0000313" key="3">
    <source>
        <dbReference type="EMBL" id="KIK57602.1"/>
    </source>
</evidence>
<feature type="signal peptide" evidence="2">
    <location>
        <begin position="1"/>
        <end position="21"/>
    </location>
</feature>
<dbReference type="HOGENOM" id="CLU_110328_0_0_1"/>
<feature type="compositionally biased region" description="Polar residues" evidence="1">
    <location>
        <begin position="125"/>
        <end position="172"/>
    </location>
</feature>
<protein>
    <submittedName>
        <fullName evidence="3">Uncharacterized protein</fullName>
    </submittedName>
</protein>
<feature type="compositionally biased region" description="Polar residues" evidence="1">
    <location>
        <begin position="193"/>
        <end position="207"/>
    </location>
</feature>
<feature type="compositionally biased region" description="Basic and acidic residues" evidence="1">
    <location>
        <begin position="103"/>
        <end position="118"/>
    </location>
</feature>
<name>A0A0D0CH97_9AGAR</name>
<reference evidence="3 4" key="1">
    <citation type="submission" date="2014-04" db="EMBL/GenBank/DDBJ databases">
        <title>Evolutionary Origins and Diversification of the Mycorrhizal Mutualists.</title>
        <authorList>
            <consortium name="DOE Joint Genome Institute"/>
            <consortium name="Mycorrhizal Genomics Consortium"/>
            <person name="Kohler A."/>
            <person name="Kuo A."/>
            <person name="Nagy L.G."/>
            <person name="Floudas D."/>
            <person name="Copeland A."/>
            <person name="Barry K.W."/>
            <person name="Cichocki N."/>
            <person name="Veneault-Fourrey C."/>
            <person name="LaButti K."/>
            <person name="Lindquist E.A."/>
            <person name="Lipzen A."/>
            <person name="Lundell T."/>
            <person name="Morin E."/>
            <person name="Murat C."/>
            <person name="Riley R."/>
            <person name="Ohm R."/>
            <person name="Sun H."/>
            <person name="Tunlid A."/>
            <person name="Henrissat B."/>
            <person name="Grigoriev I.V."/>
            <person name="Hibbett D.S."/>
            <person name="Martin F."/>
        </authorList>
    </citation>
    <scope>NUCLEOTIDE SEQUENCE [LARGE SCALE GENOMIC DNA]</scope>
    <source>
        <strain evidence="3 4">FD-317 M1</strain>
    </source>
</reference>
<keyword evidence="4" id="KW-1185">Reference proteome</keyword>
<keyword evidence="2" id="KW-0732">Signal</keyword>
<feature type="region of interest" description="Disordered" evidence="1">
    <location>
        <begin position="82"/>
        <end position="218"/>
    </location>
</feature>
<evidence type="ECO:0000313" key="4">
    <source>
        <dbReference type="Proteomes" id="UP000053593"/>
    </source>
</evidence>
<organism evidence="3 4">
    <name type="scientific">Collybiopsis luxurians FD-317 M1</name>
    <dbReference type="NCBI Taxonomy" id="944289"/>
    <lineage>
        <taxon>Eukaryota</taxon>
        <taxon>Fungi</taxon>
        <taxon>Dikarya</taxon>
        <taxon>Basidiomycota</taxon>
        <taxon>Agaricomycotina</taxon>
        <taxon>Agaricomycetes</taxon>
        <taxon>Agaricomycetidae</taxon>
        <taxon>Agaricales</taxon>
        <taxon>Marasmiineae</taxon>
        <taxon>Omphalotaceae</taxon>
        <taxon>Collybiopsis</taxon>
        <taxon>Collybiopsis luxurians</taxon>
    </lineage>
</organism>
<evidence type="ECO:0000256" key="2">
    <source>
        <dbReference type="SAM" id="SignalP"/>
    </source>
</evidence>